<dbReference type="PIRSF" id="PIRSF003078">
    <property type="entry name" value="GidB"/>
    <property type="match status" value="1"/>
</dbReference>
<evidence type="ECO:0000256" key="4">
    <source>
        <dbReference type="ARBA" id="ARBA00022679"/>
    </source>
</evidence>
<dbReference type="SUPFAM" id="SSF53335">
    <property type="entry name" value="S-adenosyl-L-methionine-dependent methyltransferases"/>
    <property type="match status" value="1"/>
</dbReference>
<feature type="binding site" evidence="6">
    <location>
        <position position="144"/>
    </location>
    <ligand>
        <name>S-adenosyl-L-methionine</name>
        <dbReference type="ChEBI" id="CHEBI:59789"/>
    </ligand>
</feature>
<feature type="binding site" evidence="6">
    <location>
        <position position="83"/>
    </location>
    <ligand>
        <name>S-adenosyl-L-methionine</name>
        <dbReference type="ChEBI" id="CHEBI:59789"/>
    </ligand>
</feature>
<dbReference type="CDD" id="cd02440">
    <property type="entry name" value="AdoMet_MTases"/>
    <property type="match status" value="1"/>
</dbReference>
<comment type="caution">
    <text evidence="7">The sequence shown here is derived from an EMBL/GenBank/DDBJ whole genome shotgun (WGS) entry which is preliminary data.</text>
</comment>
<evidence type="ECO:0000256" key="1">
    <source>
        <dbReference type="ARBA" id="ARBA00022490"/>
    </source>
</evidence>
<dbReference type="Gene3D" id="3.40.50.150">
    <property type="entry name" value="Vaccinia Virus protein VP39"/>
    <property type="match status" value="1"/>
</dbReference>
<keyword evidence="2 6" id="KW-0698">rRNA processing</keyword>
<dbReference type="Proteomes" id="UP001225906">
    <property type="component" value="Unassembled WGS sequence"/>
</dbReference>
<comment type="catalytic activity">
    <reaction evidence="6">
        <text>guanosine(527) in 16S rRNA + S-adenosyl-L-methionine = N(7)-methylguanosine(527) in 16S rRNA + S-adenosyl-L-homocysteine</text>
        <dbReference type="Rhea" id="RHEA:42732"/>
        <dbReference type="Rhea" id="RHEA-COMP:10209"/>
        <dbReference type="Rhea" id="RHEA-COMP:10210"/>
        <dbReference type="ChEBI" id="CHEBI:57856"/>
        <dbReference type="ChEBI" id="CHEBI:59789"/>
        <dbReference type="ChEBI" id="CHEBI:74269"/>
        <dbReference type="ChEBI" id="CHEBI:74480"/>
        <dbReference type="EC" id="2.1.1.170"/>
    </reaction>
</comment>
<evidence type="ECO:0000256" key="6">
    <source>
        <dbReference type="HAMAP-Rule" id="MF_00074"/>
    </source>
</evidence>
<feature type="binding site" evidence="6">
    <location>
        <position position="78"/>
    </location>
    <ligand>
        <name>S-adenosyl-L-methionine</name>
        <dbReference type="ChEBI" id="CHEBI:59789"/>
    </ligand>
</feature>
<dbReference type="EC" id="2.1.1.170" evidence="6"/>
<evidence type="ECO:0000256" key="5">
    <source>
        <dbReference type="ARBA" id="ARBA00022691"/>
    </source>
</evidence>
<keyword evidence="8" id="KW-1185">Reference proteome</keyword>
<dbReference type="GO" id="GO:0008168">
    <property type="term" value="F:methyltransferase activity"/>
    <property type="evidence" value="ECO:0007669"/>
    <property type="project" value="UniProtKB-KW"/>
</dbReference>
<keyword evidence="4 6" id="KW-0808">Transferase</keyword>
<protein>
    <recommendedName>
        <fullName evidence="6">Ribosomal RNA small subunit methyltransferase G</fullName>
        <ecNumber evidence="6">2.1.1.170</ecNumber>
    </recommendedName>
    <alternativeName>
        <fullName evidence="6">16S rRNA 7-methylguanosine methyltransferase</fullName>
        <shortName evidence="6">16S rRNA m7G methyltransferase</shortName>
    </alternativeName>
</protein>
<comment type="caution">
    <text evidence="6">Lacks conserved residue(s) required for the propagation of feature annotation.</text>
</comment>
<dbReference type="EMBL" id="JAVCAP010000001">
    <property type="protein sequence ID" value="MDP8566236.1"/>
    <property type="molecule type" value="Genomic_DNA"/>
</dbReference>
<evidence type="ECO:0000256" key="2">
    <source>
        <dbReference type="ARBA" id="ARBA00022552"/>
    </source>
</evidence>
<evidence type="ECO:0000256" key="3">
    <source>
        <dbReference type="ARBA" id="ARBA00022603"/>
    </source>
</evidence>
<evidence type="ECO:0000313" key="8">
    <source>
        <dbReference type="Proteomes" id="UP001225906"/>
    </source>
</evidence>
<name>A0ABT9JNR5_9PROT</name>
<dbReference type="PANTHER" id="PTHR31760">
    <property type="entry name" value="S-ADENOSYL-L-METHIONINE-DEPENDENT METHYLTRANSFERASES SUPERFAMILY PROTEIN"/>
    <property type="match status" value="1"/>
</dbReference>
<dbReference type="InterPro" id="IPR003682">
    <property type="entry name" value="rRNA_ssu_MeTfrase_G"/>
</dbReference>
<evidence type="ECO:0000313" key="7">
    <source>
        <dbReference type="EMBL" id="MDP8566236.1"/>
    </source>
</evidence>
<sequence>MKALELQLSQGVDALGLKTVVNAHMQQQCLAYMDLLQKWNKVYNLTAVRDPQEMLRLHVLDSLSVVPHIQAGNLLDVGSGGGLPGIIVAITRPDVQVTTIDTVQKKAIFMRQVKAELGLDNLQVVHGRVESYQTPSPFTQIISRAFSEIALFRKLTLHLLAVHGRWLAMKGVLPTEELSQAGVIPAQVIRLQVPQLDAERHLIVFENVQ</sequence>
<comment type="similarity">
    <text evidence="6">Belongs to the methyltransferase superfamily. RNA methyltransferase RsmG family.</text>
</comment>
<dbReference type="RefSeq" id="WP_306387901.1">
    <property type="nucleotide sequence ID" value="NZ_JAVCAP010000001.1"/>
</dbReference>
<accession>A0ABT9JNR5</accession>
<proteinExistence type="inferred from homology"/>
<keyword evidence="1 6" id="KW-0963">Cytoplasm</keyword>
<dbReference type="InterPro" id="IPR029063">
    <property type="entry name" value="SAM-dependent_MTases_sf"/>
</dbReference>
<dbReference type="NCBIfam" id="TIGR00138">
    <property type="entry name" value="rsmG_gidB"/>
    <property type="match status" value="1"/>
</dbReference>
<dbReference type="Pfam" id="PF02527">
    <property type="entry name" value="GidB"/>
    <property type="match status" value="1"/>
</dbReference>
<comment type="subcellular location">
    <subcellularLocation>
        <location evidence="6">Cytoplasm</location>
    </subcellularLocation>
</comment>
<reference evidence="8" key="1">
    <citation type="journal article" date="2019" name="Int. J. Syst. Evol. Microbiol.">
        <title>The Global Catalogue of Microorganisms (GCM) 10K type strain sequencing project: providing services to taxonomists for standard genome sequencing and annotation.</title>
        <authorList>
            <consortium name="The Broad Institute Genomics Platform"/>
            <consortium name="The Broad Institute Genome Sequencing Center for Infectious Disease"/>
            <person name="Wu L."/>
            <person name="Ma J."/>
        </authorList>
    </citation>
    <scope>NUCLEOTIDE SEQUENCE [LARGE SCALE GENOMIC DNA]</scope>
    <source>
        <strain evidence="8">VKM B-3159</strain>
    </source>
</reference>
<organism evidence="7 8">
    <name type="scientific">Methylophilus aquaticus</name>
    <dbReference type="NCBI Taxonomy" id="1971610"/>
    <lineage>
        <taxon>Bacteria</taxon>
        <taxon>Pseudomonadati</taxon>
        <taxon>Pseudomonadota</taxon>
        <taxon>Betaproteobacteria</taxon>
        <taxon>Nitrosomonadales</taxon>
        <taxon>Methylophilaceae</taxon>
        <taxon>Methylophilus</taxon>
    </lineage>
</organism>
<feature type="binding site" evidence="6">
    <location>
        <begin position="129"/>
        <end position="130"/>
    </location>
    <ligand>
        <name>S-adenosyl-L-methionine</name>
        <dbReference type="ChEBI" id="CHEBI:59789"/>
    </ligand>
</feature>
<dbReference type="PANTHER" id="PTHR31760:SF0">
    <property type="entry name" value="S-ADENOSYL-L-METHIONINE-DEPENDENT METHYLTRANSFERASES SUPERFAMILY PROTEIN"/>
    <property type="match status" value="1"/>
</dbReference>
<dbReference type="HAMAP" id="MF_00074">
    <property type="entry name" value="16SrRNA_methyltr_G"/>
    <property type="match status" value="1"/>
</dbReference>
<keyword evidence="5 6" id="KW-0949">S-adenosyl-L-methionine</keyword>
<keyword evidence="3 6" id="KW-0489">Methyltransferase</keyword>
<gene>
    <name evidence="6 7" type="primary">rsmG</name>
    <name evidence="7" type="ORF">Q9291_00100</name>
</gene>
<dbReference type="GO" id="GO:0032259">
    <property type="term" value="P:methylation"/>
    <property type="evidence" value="ECO:0007669"/>
    <property type="project" value="UniProtKB-KW"/>
</dbReference>
<comment type="function">
    <text evidence="6">Specifically methylates the N7 position of guanine in position 527 of 16S rRNA.</text>
</comment>